<evidence type="ECO:0000313" key="2">
    <source>
        <dbReference type="EMBL" id="KDQ07616.1"/>
    </source>
</evidence>
<dbReference type="AlphaFoldDB" id="A0A067M7Q1"/>
<dbReference type="InterPro" id="IPR000719">
    <property type="entry name" value="Prot_kinase_dom"/>
</dbReference>
<reference evidence="3" key="1">
    <citation type="journal article" date="2014" name="Proc. Natl. Acad. Sci. U.S.A.">
        <title>Extensive sampling of basidiomycete genomes demonstrates inadequacy of the white-rot/brown-rot paradigm for wood decay fungi.</title>
        <authorList>
            <person name="Riley R."/>
            <person name="Salamov A.A."/>
            <person name="Brown D.W."/>
            <person name="Nagy L.G."/>
            <person name="Floudas D."/>
            <person name="Held B.W."/>
            <person name="Levasseur A."/>
            <person name="Lombard V."/>
            <person name="Morin E."/>
            <person name="Otillar R."/>
            <person name="Lindquist E.A."/>
            <person name="Sun H."/>
            <person name="LaButti K.M."/>
            <person name="Schmutz J."/>
            <person name="Jabbour D."/>
            <person name="Luo H."/>
            <person name="Baker S.E."/>
            <person name="Pisabarro A.G."/>
            <person name="Walton J.D."/>
            <person name="Blanchette R.A."/>
            <person name="Henrissat B."/>
            <person name="Martin F."/>
            <person name="Cullen D."/>
            <person name="Hibbett D.S."/>
            <person name="Grigoriev I.V."/>
        </authorList>
    </citation>
    <scope>NUCLEOTIDE SEQUENCE [LARGE SCALE GENOMIC DNA]</scope>
    <source>
        <strain evidence="3">FD-172 SS1</strain>
    </source>
</reference>
<organism evidence="2 3">
    <name type="scientific">Botryobasidium botryosum (strain FD-172 SS1)</name>
    <dbReference type="NCBI Taxonomy" id="930990"/>
    <lineage>
        <taxon>Eukaryota</taxon>
        <taxon>Fungi</taxon>
        <taxon>Dikarya</taxon>
        <taxon>Basidiomycota</taxon>
        <taxon>Agaricomycotina</taxon>
        <taxon>Agaricomycetes</taxon>
        <taxon>Cantharellales</taxon>
        <taxon>Botryobasidiaceae</taxon>
        <taxon>Botryobasidium</taxon>
    </lineage>
</organism>
<dbReference type="InterPro" id="IPR011009">
    <property type="entry name" value="Kinase-like_dom_sf"/>
</dbReference>
<dbReference type="GO" id="GO:0004672">
    <property type="term" value="F:protein kinase activity"/>
    <property type="evidence" value="ECO:0007669"/>
    <property type="project" value="InterPro"/>
</dbReference>
<dbReference type="SUPFAM" id="SSF56112">
    <property type="entry name" value="Protein kinase-like (PK-like)"/>
    <property type="match status" value="1"/>
</dbReference>
<protein>
    <recommendedName>
        <fullName evidence="1">Protein kinase domain-containing protein</fullName>
    </recommendedName>
</protein>
<sequence length="212" mass="24411">MELVRAHTTIPTPHIHRKVRVEKEDYVLIVMEYVEGRQLSECWSSLSFWSKLRIIFTLRQYVRQPRQIRTPYSSVPGPPGETPQICWRGPPYIGAGPAGPFPDYASLSHFFNGLASRADPPVSEPFDDSRPLVLTHHDLGMRNIIIGVDGRVWLIDWGWAGIYPEWFEYTGANFAAENDEVSGSWWWFIPLIAGPYFTQEGWLHSIGYSIYR</sequence>
<accession>A0A067M7Q1</accession>
<gene>
    <name evidence="2" type="ORF">BOTBODRAFT_598471</name>
</gene>
<dbReference type="HOGENOM" id="CLU_021768_2_1_1"/>
<dbReference type="Gene3D" id="3.90.1200.10">
    <property type="match status" value="1"/>
</dbReference>
<dbReference type="InParanoid" id="A0A067M7Q1"/>
<evidence type="ECO:0000313" key="3">
    <source>
        <dbReference type="Proteomes" id="UP000027195"/>
    </source>
</evidence>
<dbReference type="PANTHER" id="PTHR21310:SF39">
    <property type="entry name" value="AMINOGLYCOSIDE PHOSPHOTRANSFERASE DOMAIN-CONTAINING PROTEIN"/>
    <property type="match status" value="1"/>
</dbReference>
<proteinExistence type="predicted"/>
<feature type="domain" description="Protein kinase" evidence="1">
    <location>
        <begin position="1"/>
        <end position="212"/>
    </location>
</feature>
<dbReference type="STRING" id="930990.A0A067M7Q1"/>
<dbReference type="PROSITE" id="PS50011">
    <property type="entry name" value="PROTEIN_KINASE_DOM"/>
    <property type="match status" value="1"/>
</dbReference>
<dbReference type="GO" id="GO:0005524">
    <property type="term" value="F:ATP binding"/>
    <property type="evidence" value="ECO:0007669"/>
    <property type="project" value="InterPro"/>
</dbReference>
<dbReference type="PANTHER" id="PTHR21310">
    <property type="entry name" value="AMINOGLYCOSIDE PHOSPHOTRANSFERASE-RELATED-RELATED"/>
    <property type="match status" value="1"/>
</dbReference>
<dbReference type="OrthoDB" id="4177236at2759"/>
<evidence type="ECO:0000259" key="1">
    <source>
        <dbReference type="PROSITE" id="PS50011"/>
    </source>
</evidence>
<name>A0A067M7Q1_BOTB1</name>
<dbReference type="Proteomes" id="UP000027195">
    <property type="component" value="Unassembled WGS sequence"/>
</dbReference>
<keyword evidence="3" id="KW-1185">Reference proteome</keyword>
<dbReference type="InterPro" id="IPR051678">
    <property type="entry name" value="AGP_Transferase"/>
</dbReference>
<dbReference type="EMBL" id="KL198104">
    <property type="protein sequence ID" value="KDQ07616.1"/>
    <property type="molecule type" value="Genomic_DNA"/>
</dbReference>